<dbReference type="CDD" id="cd01335">
    <property type="entry name" value="Radical_SAM"/>
    <property type="match status" value="1"/>
</dbReference>
<evidence type="ECO:0000313" key="10">
    <source>
        <dbReference type="Proteomes" id="UP000555564"/>
    </source>
</evidence>
<dbReference type="InterPro" id="IPR006638">
    <property type="entry name" value="Elp3/MiaA/NifB-like_rSAM"/>
</dbReference>
<evidence type="ECO:0000256" key="1">
    <source>
        <dbReference type="ARBA" id="ARBA00001966"/>
    </source>
</evidence>
<evidence type="ECO:0000256" key="5">
    <source>
        <dbReference type="ARBA" id="ARBA00023002"/>
    </source>
</evidence>
<keyword evidence="2" id="KW-0004">4Fe-4S</keyword>
<dbReference type="GO" id="GO:0016491">
    <property type="term" value="F:oxidoreductase activity"/>
    <property type="evidence" value="ECO:0007669"/>
    <property type="project" value="UniProtKB-KW"/>
</dbReference>
<evidence type="ECO:0000256" key="4">
    <source>
        <dbReference type="ARBA" id="ARBA00022723"/>
    </source>
</evidence>
<evidence type="ECO:0000313" key="9">
    <source>
        <dbReference type="EMBL" id="MBB6471185.1"/>
    </source>
</evidence>
<dbReference type="GO" id="GO:0051539">
    <property type="term" value="F:4 iron, 4 sulfur cluster binding"/>
    <property type="evidence" value="ECO:0007669"/>
    <property type="project" value="UniProtKB-KW"/>
</dbReference>
<reference evidence="9 10" key="1">
    <citation type="submission" date="2020-08" db="EMBL/GenBank/DDBJ databases">
        <title>Sequencing the genomes of 1000 actinobacteria strains.</title>
        <authorList>
            <person name="Klenk H.-P."/>
        </authorList>
    </citation>
    <scope>NUCLEOTIDE SEQUENCE [LARGE SCALE GENOMIC DNA]</scope>
    <source>
        <strain evidence="9 10">DSM 44936</strain>
    </source>
</reference>
<evidence type="ECO:0000256" key="3">
    <source>
        <dbReference type="ARBA" id="ARBA00022691"/>
    </source>
</evidence>
<proteinExistence type="predicted"/>
<comment type="cofactor">
    <cofactor evidence="1">
        <name>[4Fe-4S] cluster</name>
        <dbReference type="ChEBI" id="CHEBI:49883"/>
    </cofactor>
</comment>
<dbReference type="InterPro" id="IPR007197">
    <property type="entry name" value="rSAM"/>
</dbReference>
<dbReference type="SMART" id="SM00729">
    <property type="entry name" value="Elp3"/>
    <property type="match status" value="1"/>
</dbReference>
<dbReference type="PANTHER" id="PTHR11228:SF7">
    <property type="entry name" value="PQQA PEPTIDE CYCLASE"/>
    <property type="match status" value="1"/>
</dbReference>
<dbReference type="Gene3D" id="3.20.20.70">
    <property type="entry name" value="Aldolase class I"/>
    <property type="match status" value="1"/>
</dbReference>
<accession>A0A7X0M4E6</accession>
<dbReference type="SFLD" id="SFLDS00029">
    <property type="entry name" value="Radical_SAM"/>
    <property type="match status" value="1"/>
</dbReference>
<dbReference type="EMBL" id="JACHIU010000001">
    <property type="protein sequence ID" value="MBB6471185.1"/>
    <property type="molecule type" value="Genomic_DNA"/>
</dbReference>
<evidence type="ECO:0000256" key="7">
    <source>
        <dbReference type="ARBA" id="ARBA00023014"/>
    </source>
</evidence>
<dbReference type="SUPFAM" id="SSF102114">
    <property type="entry name" value="Radical SAM enzymes"/>
    <property type="match status" value="1"/>
</dbReference>
<protein>
    <submittedName>
        <fullName evidence="9">MoaA/NifB/PqqE/SkfB family radical SAM enzyme</fullName>
    </submittedName>
</protein>
<keyword evidence="7" id="KW-0411">Iron-sulfur</keyword>
<dbReference type="InterPro" id="IPR050377">
    <property type="entry name" value="Radical_SAM_PqqE_MftC-like"/>
</dbReference>
<dbReference type="AlphaFoldDB" id="A0A7X0M4E6"/>
<organism evidence="9 10">
    <name type="scientific">Sphaerisporangium rubeum</name>
    <dbReference type="NCBI Taxonomy" id="321317"/>
    <lineage>
        <taxon>Bacteria</taxon>
        <taxon>Bacillati</taxon>
        <taxon>Actinomycetota</taxon>
        <taxon>Actinomycetes</taxon>
        <taxon>Streptosporangiales</taxon>
        <taxon>Streptosporangiaceae</taxon>
        <taxon>Sphaerisporangium</taxon>
    </lineage>
</organism>
<keyword evidence="6" id="KW-0408">Iron</keyword>
<dbReference type="GO" id="GO:0032324">
    <property type="term" value="P:molybdopterin cofactor biosynthetic process"/>
    <property type="evidence" value="ECO:0007669"/>
    <property type="project" value="UniProtKB-ARBA"/>
</dbReference>
<dbReference type="SFLD" id="SFLDG01067">
    <property type="entry name" value="SPASM/twitch_domain_containing"/>
    <property type="match status" value="1"/>
</dbReference>
<feature type="domain" description="Radical SAM core" evidence="8">
    <location>
        <begin position="33"/>
        <end position="262"/>
    </location>
</feature>
<dbReference type="InterPro" id="IPR058240">
    <property type="entry name" value="rSAM_sf"/>
</dbReference>
<dbReference type="GO" id="GO:0046872">
    <property type="term" value="F:metal ion binding"/>
    <property type="evidence" value="ECO:0007669"/>
    <property type="project" value="UniProtKB-KW"/>
</dbReference>
<dbReference type="InterPro" id="IPR013785">
    <property type="entry name" value="Aldolase_TIM"/>
</dbReference>
<dbReference type="RefSeq" id="WP_184978433.1">
    <property type="nucleotide sequence ID" value="NZ_BAAALO010000028.1"/>
</dbReference>
<keyword evidence="5" id="KW-0560">Oxidoreductase</keyword>
<keyword evidence="3" id="KW-0949">S-adenosyl-L-methionine</keyword>
<comment type="caution">
    <text evidence="9">The sequence shown here is derived from an EMBL/GenBank/DDBJ whole genome shotgun (WGS) entry which is preliminary data.</text>
</comment>
<evidence type="ECO:0000256" key="6">
    <source>
        <dbReference type="ARBA" id="ARBA00023004"/>
    </source>
</evidence>
<name>A0A7X0M4E6_9ACTN</name>
<keyword evidence="4" id="KW-0479">Metal-binding</keyword>
<dbReference type="Proteomes" id="UP000555564">
    <property type="component" value="Unassembled WGS sequence"/>
</dbReference>
<keyword evidence="10" id="KW-1185">Reference proteome</keyword>
<evidence type="ECO:0000259" key="8">
    <source>
        <dbReference type="PROSITE" id="PS51918"/>
    </source>
</evidence>
<dbReference type="PROSITE" id="PS51918">
    <property type="entry name" value="RADICAL_SAM"/>
    <property type="match status" value="1"/>
</dbReference>
<evidence type="ECO:0000256" key="2">
    <source>
        <dbReference type="ARBA" id="ARBA00022485"/>
    </source>
</evidence>
<dbReference type="PROSITE" id="PS01305">
    <property type="entry name" value="MOAA_NIFB_PQQE"/>
    <property type="match status" value="1"/>
</dbReference>
<gene>
    <name evidence="9" type="ORF">BJ992_000616</name>
</gene>
<sequence>MTEGLLPDLHFDDDDQCYKTDDELGVEDLVASMDRPLSATYQLTRECNLRCTYCSEPPGISSSSLDQHKEKIDKLVGMRRIILSGGEPMDSPYFWEILEYVQRKFELIVLSTNATRIGREEALRLKSMVDYVDVTVDGPRRQHNRIRGQYDAVVDGLMHLRLARIPLSVICVYMPEEKLDGSNLLKTPRPGNRDVIHYICQQGDMLGAKKVKILTPIPKGRSAGFFEDFATGPELEELADFLTAEKKKNGWKVRIVISDWMKIGQGHAWLIEPDGRVIASPVWDQANCLERIGDLSDQSSAELWRRYPYKQQHLAKYLERTLIVR</sequence>
<dbReference type="InterPro" id="IPR000385">
    <property type="entry name" value="MoaA_NifB_PqqE_Fe-S-bd_CS"/>
</dbReference>
<dbReference type="Pfam" id="PF04055">
    <property type="entry name" value="Radical_SAM"/>
    <property type="match status" value="1"/>
</dbReference>
<dbReference type="PANTHER" id="PTHR11228">
    <property type="entry name" value="RADICAL SAM DOMAIN PROTEIN"/>
    <property type="match status" value="1"/>
</dbReference>